<keyword evidence="6" id="KW-0472">Membrane</keyword>
<evidence type="ECO:0000256" key="6">
    <source>
        <dbReference type="SAM" id="Phobius"/>
    </source>
</evidence>
<keyword evidence="6" id="KW-1133">Transmembrane helix</keyword>
<comment type="caution">
    <text evidence="7">The sequence shown here is derived from an EMBL/GenBank/DDBJ whole genome shotgun (WGS) entry which is preliminary data.</text>
</comment>
<dbReference type="EMBL" id="JAPVEB010000003">
    <property type="protein sequence ID" value="KAJ5268623.1"/>
    <property type="molecule type" value="Genomic_DNA"/>
</dbReference>
<evidence type="ECO:0000256" key="1">
    <source>
        <dbReference type="ARBA" id="ARBA00010617"/>
    </source>
</evidence>
<dbReference type="PANTHER" id="PTHR46300:SF12">
    <property type="entry name" value="P450, PUTATIVE (EUROFUNG)-RELATED"/>
    <property type="match status" value="1"/>
</dbReference>
<dbReference type="InterPro" id="IPR036396">
    <property type="entry name" value="Cyt_P450_sf"/>
</dbReference>
<evidence type="ECO:0000256" key="5">
    <source>
        <dbReference type="RuleBase" id="RU000461"/>
    </source>
</evidence>
<evidence type="ECO:0000313" key="8">
    <source>
        <dbReference type="Proteomes" id="UP001220256"/>
    </source>
</evidence>
<keyword evidence="2 5" id="KW-0479">Metal-binding</keyword>
<keyword evidence="5" id="KW-0503">Monooxygenase</keyword>
<accession>A0ABQ8WF34</accession>
<dbReference type="Proteomes" id="UP001220256">
    <property type="component" value="Unassembled WGS sequence"/>
</dbReference>
<keyword evidence="4 5" id="KW-0408">Iron</keyword>
<gene>
    <name evidence="7" type="ORF">N7505_004381</name>
</gene>
<proteinExistence type="inferred from homology"/>
<dbReference type="InterPro" id="IPR002401">
    <property type="entry name" value="Cyt_P450_E_grp-I"/>
</dbReference>
<protein>
    <recommendedName>
        <fullName evidence="9">Cytochrome P450</fullName>
    </recommendedName>
</protein>
<keyword evidence="6" id="KW-0812">Transmembrane</keyword>
<dbReference type="PANTHER" id="PTHR46300">
    <property type="entry name" value="P450, PUTATIVE (EUROFUNG)-RELATED-RELATED"/>
    <property type="match status" value="1"/>
</dbReference>
<dbReference type="Gene3D" id="1.10.630.10">
    <property type="entry name" value="Cytochrome P450"/>
    <property type="match status" value="1"/>
</dbReference>
<evidence type="ECO:0000313" key="7">
    <source>
        <dbReference type="EMBL" id="KAJ5268623.1"/>
    </source>
</evidence>
<evidence type="ECO:0000256" key="4">
    <source>
        <dbReference type="ARBA" id="ARBA00023004"/>
    </source>
</evidence>
<keyword evidence="3 5" id="KW-0560">Oxidoreductase</keyword>
<sequence length="516" mass="59406">MDTDGGLVFTTGVVGIIALLLVRYAYTTFRWHKKYKLPPQVPGVPIFGNSFQIPAIQQGPWGKRLAEKYGEMFTCKFGGSTWVFLNSSRVVTDLMERRAAIYSSRPPFPMTQGIMSGDSRIVLMPYNDRWRLLRKIMHQILNGKNQDIFRPFQDLESKQLCWDYLHAPERWWSANGRYANSVIMSVVFGRRSLLDDPEVTELFETIELFLENQQPGVNIVDAFPVFAKLPKLLQWWRPRGEAIFEKTKRVLHRVYKRELARLEQRIKDGTQRRCFGVGFLESKEIQQIDDTQKLFVFGSLMEAGSDTSRVTIGQIIAGAICYPDWVVKARRQLDSVCGANAERLPQWEDRSLLPYITAVVKEGFRWRPNIAEIGAPTALTRDDEYEGYRFPKGTIFTWNAWAIALNPDEYEEPERFWPDRFLNDDLDNALKGHWAFGPGRRVCVGWKVGETNVWIAIARLLYCFDFHEVSGEPIDTMRIPQLTKNSRPFSAKVTVRSQAHAALIRKDCEAAANAVY</sequence>
<feature type="transmembrane region" description="Helical" evidence="6">
    <location>
        <begin position="6"/>
        <end position="26"/>
    </location>
</feature>
<organism evidence="7 8">
    <name type="scientific">Penicillium chrysogenum</name>
    <name type="common">Penicillium notatum</name>
    <dbReference type="NCBI Taxonomy" id="5076"/>
    <lineage>
        <taxon>Eukaryota</taxon>
        <taxon>Fungi</taxon>
        <taxon>Dikarya</taxon>
        <taxon>Ascomycota</taxon>
        <taxon>Pezizomycotina</taxon>
        <taxon>Eurotiomycetes</taxon>
        <taxon>Eurotiomycetidae</taxon>
        <taxon>Eurotiales</taxon>
        <taxon>Aspergillaceae</taxon>
        <taxon>Penicillium</taxon>
        <taxon>Penicillium chrysogenum species complex</taxon>
    </lineage>
</organism>
<evidence type="ECO:0000256" key="3">
    <source>
        <dbReference type="ARBA" id="ARBA00023002"/>
    </source>
</evidence>
<dbReference type="SUPFAM" id="SSF48264">
    <property type="entry name" value="Cytochrome P450"/>
    <property type="match status" value="1"/>
</dbReference>
<dbReference type="InterPro" id="IPR017972">
    <property type="entry name" value="Cyt_P450_CS"/>
</dbReference>
<dbReference type="InterPro" id="IPR050364">
    <property type="entry name" value="Cytochrome_P450_fung"/>
</dbReference>
<dbReference type="PROSITE" id="PS00086">
    <property type="entry name" value="CYTOCHROME_P450"/>
    <property type="match status" value="1"/>
</dbReference>
<dbReference type="CDD" id="cd11065">
    <property type="entry name" value="CYP64-like"/>
    <property type="match status" value="1"/>
</dbReference>
<evidence type="ECO:0000256" key="2">
    <source>
        <dbReference type="ARBA" id="ARBA00022723"/>
    </source>
</evidence>
<keyword evidence="8" id="KW-1185">Reference proteome</keyword>
<reference evidence="7 8" key="1">
    <citation type="journal article" date="2023" name="IMA Fungus">
        <title>Comparative genomic study of the Penicillium genus elucidates a diverse pangenome and 15 lateral gene transfer events.</title>
        <authorList>
            <person name="Petersen C."/>
            <person name="Sorensen T."/>
            <person name="Nielsen M.R."/>
            <person name="Sondergaard T.E."/>
            <person name="Sorensen J.L."/>
            <person name="Fitzpatrick D.A."/>
            <person name="Frisvad J.C."/>
            <person name="Nielsen K.L."/>
        </authorList>
    </citation>
    <scope>NUCLEOTIDE SEQUENCE [LARGE SCALE GENOMIC DNA]</scope>
    <source>
        <strain evidence="7 8">IBT 3361</strain>
    </source>
</reference>
<dbReference type="InterPro" id="IPR001128">
    <property type="entry name" value="Cyt_P450"/>
</dbReference>
<evidence type="ECO:0008006" key="9">
    <source>
        <dbReference type="Google" id="ProtNLM"/>
    </source>
</evidence>
<dbReference type="Pfam" id="PF00067">
    <property type="entry name" value="p450"/>
    <property type="match status" value="1"/>
</dbReference>
<comment type="similarity">
    <text evidence="1 5">Belongs to the cytochrome P450 family.</text>
</comment>
<name>A0ABQ8WF34_PENCH</name>
<dbReference type="PRINTS" id="PR00463">
    <property type="entry name" value="EP450I"/>
</dbReference>
<keyword evidence="5" id="KW-0349">Heme</keyword>